<dbReference type="AlphaFoldDB" id="A0A517ZD74"/>
<dbReference type="InterPro" id="IPR001296">
    <property type="entry name" value="Glyco_trans_1"/>
</dbReference>
<dbReference type="PANTHER" id="PTHR12526">
    <property type="entry name" value="GLYCOSYLTRANSFERASE"/>
    <property type="match status" value="1"/>
</dbReference>
<keyword evidence="2 6" id="KW-0328">Glycosyltransferase</keyword>
<accession>A0A517ZD74</accession>
<keyword evidence="7" id="KW-1185">Reference proteome</keyword>
<feature type="domain" description="Glycosyltransferase subfamily 4-like N-terminal" evidence="5">
    <location>
        <begin position="33"/>
        <end position="193"/>
    </location>
</feature>
<dbReference type="Pfam" id="PF00534">
    <property type="entry name" value="Glycos_transf_1"/>
    <property type="match status" value="1"/>
</dbReference>
<dbReference type="EC" id="2.4.1.301" evidence="6"/>
<dbReference type="GO" id="GO:0016757">
    <property type="term" value="F:glycosyltransferase activity"/>
    <property type="evidence" value="ECO:0007669"/>
    <property type="project" value="UniProtKB-KW"/>
</dbReference>
<evidence type="ECO:0000313" key="7">
    <source>
        <dbReference type="Proteomes" id="UP000320496"/>
    </source>
</evidence>
<evidence type="ECO:0000259" key="5">
    <source>
        <dbReference type="Pfam" id="PF13439"/>
    </source>
</evidence>
<comment type="similarity">
    <text evidence="1">Belongs to the glycosyltransferase group 1 family. Glycosyltransferase 4 subfamily.</text>
</comment>
<reference evidence="6 7" key="1">
    <citation type="submission" date="2019-02" db="EMBL/GenBank/DDBJ databases">
        <title>Deep-cultivation of Planctomycetes and their phenomic and genomic characterization uncovers novel biology.</title>
        <authorList>
            <person name="Wiegand S."/>
            <person name="Jogler M."/>
            <person name="Boedeker C."/>
            <person name="Pinto D."/>
            <person name="Vollmers J."/>
            <person name="Rivas-Marin E."/>
            <person name="Kohn T."/>
            <person name="Peeters S.H."/>
            <person name="Heuer A."/>
            <person name="Rast P."/>
            <person name="Oberbeckmann S."/>
            <person name="Bunk B."/>
            <person name="Jeske O."/>
            <person name="Meyerdierks A."/>
            <person name="Storesund J.E."/>
            <person name="Kallscheuer N."/>
            <person name="Luecker S."/>
            <person name="Lage O.M."/>
            <person name="Pohl T."/>
            <person name="Merkel B.J."/>
            <person name="Hornburger P."/>
            <person name="Mueller R.-W."/>
            <person name="Bruemmer F."/>
            <person name="Labrenz M."/>
            <person name="Spormann A.M."/>
            <person name="Op den Camp H."/>
            <person name="Overmann J."/>
            <person name="Amann R."/>
            <person name="Jetten M.S.M."/>
            <person name="Mascher T."/>
            <person name="Medema M.H."/>
            <person name="Devos D.P."/>
            <person name="Kaster A.-K."/>
            <person name="Ovreas L."/>
            <person name="Rohde M."/>
            <person name="Galperin M.Y."/>
            <person name="Jogler C."/>
        </authorList>
    </citation>
    <scope>NUCLEOTIDE SEQUENCE [LARGE SCALE GENOMIC DNA]</scope>
    <source>
        <strain evidence="6 7">Mal4</strain>
    </source>
</reference>
<dbReference type="PANTHER" id="PTHR12526:SF640">
    <property type="entry name" value="COLANIC ACID BIOSYNTHESIS GLYCOSYLTRANSFERASE WCAL-RELATED"/>
    <property type="match status" value="1"/>
</dbReference>
<feature type="domain" description="Glycosyl transferase family 1" evidence="4">
    <location>
        <begin position="205"/>
        <end position="369"/>
    </location>
</feature>
<dbReference type="SUPFAM" id="SSF53756">
    <property type="entry name" value="UDP-Glycosyltransferase/glycogen phosphorylase"/>
    <property type="match status" value="1"/>
</dbReference>
<evidence type="ECO:0000256" key="3">
    <source>
        <dbReference type="ARBA" id="ARBA00022679"/>
    </source>
</evidence>
<organism evidence="6 7">
    <name type="scientific">Maioricimonas rarisocia</name>
    <dbReference type="NCBI Taxonomy" id="2528026"/>
    <lineage>
        <taxon>Bacteria</taxon>
        <taxon>Pseudomonadati</taxon>
        <taxon>Planctomycetota</taxon>
        <taxon>Planctomycetia</taxon>
        <taxon>Planctomycetales</taxon>
        <taxon>Planctomycetaceae</taxon>
        <taxon>Maioricimonas</taxon>
    </lineage>
</organism>
<dbReference type="Proteomes" id="UP000320496">
    <property type="component" value="Chromosome"/>
</dbReference>
<sequence>MAVGEEQRGTEDLMTDPARPLHVAHLLGGREGGGITTAIRALVRHLPKDITCSLVTLRPMPAAENIVPDDCLHLIRRAFTGDPRTVTLLERLCDRLEVDILHTHSISSNLYGRLLRRRRRDLSLVTTVHASTRAEVRGASRSPWKGRALAWIDFAMRGLTDHFIAVSDSLRDELIERGTGPDQVTAIPHGLDVGDLAASDAEIAAARKQFDLPPERPLIGIVGRLTWVKNHDLFLRAARRVVDAAPDTLFVIVGDGPLRNQLSQTVASLGLEGHVRFTGWIEHVAPLLQLLDIMVLASHSEGFGYAVIEGMATDCVPVVTRIGEMPRIIDDHRTGRIVPPGDEVAMADALLELIRNPQERTAMASAARRDVLERFSVDREVVGTRACYLDVIRRR</sequence>
<evidence type="ECO:0000256" key="1">
    <source>
        <dbReference type="ARBA" id="ARBA00009481"/>
    </source>
</evidence>
<name>A0A517ZD74_9PLAN</name>
<dbReference type="EMBL" id="CP036275">
    <property type="protein sequence ID" value="QDU40415.1"/>
    <property type="molecule type" value="Genomic_DNA"/>
</dbReference>
<dbReference type="Pfam" id="PF13439">
    <property type="entry name" value="Glyco_transf_4"/>
    <property type="match status" value="1"/>
</dbReference>
<evidence type="ECO:0000256" key="2">
    <source>
        <dbReference type="ARBA" id="ARBA00022676"/>
    </source>
</evidence>
<dbReference type="KEGG" id="mri:Mal4_47710"/>
<keyword evidence="3 6" id="KW-0808">Transferase</keyword>
<dbReference type="RefSeq" id="WP_197443739.1">
    <property type="nucleotide sequence ID" value="NZ_CP036275.1"/>
</dbReference>
<evidence type="ECO:0000259" key="4">
    <source>
        <dbReference type="Pfam" id="PF00534"/>
    </source>
</evidence>
<proteinExistence type="inferred from homology"/>
<gene>
    <name evidence="6" type="primary">kanE_4</name>
    <name evidence="6" type="ORF">Mal4_47710</name>
</gene>
<dbReference type="Gene3D" id="3.40.50.2000">
    <property type="entry name" value="Glycogen Phosphorylase B"/>
    <property type="match status" value="2"/>
</dbReference>
<dbReference type="InterPro" id="IPR028098">
    <property type="entry name" value="Glyco_trans_4-like_N"/>
</dbReference>
<evidence type="ECO:0000313" key="6">
    <source>
        <dbReference type="EMBL" id="QDU40415.1"/>
    </source>
</evidence>
<protein>
    <submittedName>
        <fullName evidence="6">Alpha-D-kanosaminyltransferase</fullName>
        <ecNumber evidence="6">2.4.1.301</ecNumber>
    </submittedName>
</protein>